<accession>A0ACC2EWL1</accession>
<evidence type="ECO:0000313" key="1">
    <source>
        <dbReference type="EMBL" id="KAJ7570873.1"/>
    </source>
</evidence>
<evidence type="ECO:0000313" key="2">
    <source>
        <dbReference type="Proteomes" id="UP001162992"/>
    </source>
</evidence>
<dbReference type="Proteomes" id="UP001162992">
    <property type="component" value="Chromosome 1"/>
</dbReference>
<name>A0ACC2EWL1_DIPCM</name>
<gene>
    <name evidence="1" type="ORF">O6H91_01G137000</name>
</gene>
<dbReference type="EMBL" id="CM055092">
    <property type="protein sequence ID" value="KAJ7570873.1"/>
    <property type="molecule type" value="Genomic_DNA"/>
</dbReference>
<sequence length="279" mass="28897">MATRSSDGDVIANGLPSDSYKRLKNKVCIITGAASGLGECAAFLFASHGAILILADVQDQRGADVAARIGPQATYVHCDVSKEADVAATVDLCIRQLGRLDVLFNNAAILPGTGAIADLDMARFDVAHAVNVRGVALGLKYAARVMSEGGSIINTTSVAATLAPETADAAYTSSKHAVLGLTKAAAVELGRRGIRVNSVAPSTMFTPMVTKAGGNVDILKGMVEGATVLKVKDGLRVEDVADAALFLASDESRYVSGHNLVVDGGLSIRARTLEYSSHQ</sequence>
<keyword evidence="2" id="KW-1185">Reference proteome</keyword>
<proteinExistence type="predicted"/>
<comment type="caution">
    <text evidence="1">The sequence shown here is derived from an EMBL/GenBank/DDBJ whole genome shotgun (WGS) entry which is preliminary data.</text>
</comment>
<protein>
    <submittedName>
        <fullName evidence="1">Uncharacterized protein</fullName>
    </submittedName>
</protein>
<organism evidence="1 2">
    <name type="scientific">Diphasiastrum complanatum</name>
    <name type="common">Issler's clubmoss</name>
    <name type="synonym">Lycopodium complanatum</name>
    <dbReference type="NCBI Taxonomy" id="34168"/>
    <lineage>
        <taxon>Eukaryota</taxon>
        <taxon>Viridiplantae</taxon>
        <taxon>Streptophyta</taxon>
        <taxon>Embryophyta</taxon>
        <taxon>Tracheophyta</taxon>
        <taxon>Lycopodiopsida</taxon>
        <taxon>Lycopodiales</taxon>
        <taxon>Lycopodiaceae</taxon>
        <taxon>Lycopodioideae</taxon>
        <taxon>Diphasiastrum</taxon>
    </lineage>
</organism>
<reference evidence="2" key="1">
    <citation type="journal article" date="2024" name="Proc. Natl. Acad. Sci. U.S.A.">
        <title>Extraordinary preservation of gene collinearity over three hundred million years revealed in homosporous lycophytes.</title>
        <authorList>
            <person name="Li C."/>
            <person name="Wickell D."/>
            <person name="Kuo L.Y."/>
            <person name="Chen X."/>
            <person name="Nie B."/>
            <person name="Liao X."/>
            <person name="Peng D."/>
            <person name="Ji J."/>
            <person name="Jenkins J."/>
            <person name="Williams M."/>
            <person name="Shu S."/>
            <person name="Plott C."/>
            <person name="Barry K."/>
            <person name="Rajasekar S."/>
            <person name="Grimwood J."/>
            <person name="Han X."/>
            <person name="Sun S."/>
            <person name="Hou Z."/>
            <person name="He W."/>
            <person name="Dai G."/>
            <person name="Sun C."/>
            <person name="Schmutz J."/>
            <person name="Leebens-Mack J.H."/>
            <person name="Li F.W."/>
            <person name="Wang L."/>
        </authorList>
    </citation>
    <scope>NUCLEOTIDE SEQUENCE [LARGE SCALE GENOMIC DNA]</scope>
    <source>
        <strain evidence="2">cv. PW_Plant_1</strain>
    </source>
</reference>